<dbReference type="InterPro" id="IPR024079">
    <property type="entry name" value="MetalloPept_cat_dom_sf"/>
</dbReference>
<evidence type="ECO:0000313" key="3">
    <source>
        <dbReference type="Proteomes" id="UP001279410"/>
    </source>
</evidence>
<dbReference type="InterPro" id="IPR001506">
    <property type="entry name" value="Peptidase_M12A"/>
</dbReference>
<name>A0AAD3R4X5_LATJO</name>
<sequence>MCRVPSRPESSMDVMDLFTMEQLPLHGIIQHEINPRLGFQHETRSDRYYAIKINWERTSPGQMAWQLYRQSTNKFNTPYDYPPSCTRKNSLSIQ</sequence>
<feature type="domain" description="Peptidase M12A" evidence="1">
    <location>
        <begin position="26"/>
        <end position="81"/>
    </location>
</feature>
<dbReference type="EMBL" id="BRZM01000022">
    <property type="protein sequence ID" value="GLD55578.1"/>
    <property type="molecule type" value="Genomic_DNA"/>
</dbReference>
<protein>
    <submittedName>
        <fullName evidence="2">High choriolytic enzyme 1-like protein</fullName>
    </submittedName>
</protein>
<organism evidence="2 3">
    <name type="scientific">Lates japonicus</name>
    <name type="common">Japanese lates</name>
    <dbReference type="NCBI Taxonomy" id="270547"/>
    <lineage>
        <taxon>Eukaryota</taxon>
        <taxon>Metazoa</taxon>
        <taxon>Chordata</taxon>
        <taxon>Craniata</taxon>
        <taxon>Vertebrata</taxon>
        <taxon>Euteleostomi</taxon>
        <taxon>Actinopterygii</taxon>
        <taxon>Neopterygii</taxon>
        <taxon>Teleostei</taxon>
        <taxon>Neoteleostei</taxon>
        <taxon>Acanthomorphata</taxon>
        <taxon>Carangaria</taxon>
        <taxon>Carangaria incertae sedis</taxon>
        <taxon>Centropomidae</taxon>
        <taxon>Lates</taxon>
    </lineage>
</organism>
<dbReference type="SUPFAM" id="SSF55486">
    <property type="entry name" value="Metalloproteases ('zincins'), catalytic domain"/>
    <property type="match status" value="1"/>
</dbReference>
<proteinExistence type="predicted"/>
<dbReference type="Gene3D" id="3.40.390.10">
    <property type="entry name" value="Collagenase (Catalytic Domain)"/>
    <property type="match status" value="1"/>
</dbReference>
<dbReference type="Pfam" id="PF01400">
    <property type="entry name" value="Astacin"/>
    <property type="match status" value="1"/>
</dbReference>
<evidence type="ECO:0000313" key="2">
    <source>
        <dbReference type="EMBL" id="GLD55578.1"/>
    </source>
</evidence>
<gene>
    <name evidence="2" type="ORF">AKAME5_000802900</name>
</gene>
<dbReference type="GO" id="GO:0004222">
    <property type="term" value="F:metalloendopeptidase activity"/>
    <property type="evidence" value="ECO:0007669"/>
    <property type="project" value="InterPro"/>
</dbReference>
<dbReference type="Proteomes" id="UP001279410">
    <property type="component" value="Unassembled WGS sequence"/>
</dbReference>
<keyword evidence="3" id="KW-1185">Reference proteome</keyword>
<dbReference type="GO" id="GO:0006508">
    <property type="term" value="P:proteolysis"/>
    <property type="evidence" value="ECO:0007669"/>
    <property type="project" value="InterPro"/>
</dbReference>
<comment type="caution">
    <text evidence="2">The sequence shown here is derived from an EMBL/GenBank/DDBJ whole genome shotgun (WGS) entry which is preliminary data.</text>
</comment>
<evidence type="ECO:0000259" key="1">
    <source>
        <dbReference type="Pfam" id="PF01400"/>
    </source>
</evidence>
<accession>A0AAD3R4X5</accession>
<dbReference type="AlphaFoldDB" id="A0AAD3R4X5"/>
<reference evidence="2" key="1">
    <citation type="submission" date="2022-08" db="EMBL/GenBank/DDBJ databases">
        <title>Genome sequencing of akame (Lates japonicus).</title>
        <authorList>
            <person name="Hashiguchi Y."/>
            <person name="Takahashi H."/>
        </authorList>
    </citation>
    <scope>NUCLEOTIDE SEQUENCE</scope>
    <source>
        <strain evidence="2">Kochi</strain>
    </source>
</reference>